<feature type="coiled-coil region" evidence="3">
    <location>
        <begin position="959"/>
        <end position="1001"/>
    </location>
</feature>
<dbReference type="PROSITE" id="PS50297">
    <property type="entry name" value="ANK_REP_REGION"/>
    <property type="match status" value="2"/>
</dbReference>
<dbReference type="Gene3D" id="1.25.40.20">
    <property type="entry name" value="Ankyrin repeat-containing domain"/>
    <property type="match status" value="1"/>
</dbReference>
<organism evidence="5 6">
    <name type="scientific">Discostella pseudostelligera</name>
    <dbReference type="NCBI Taxonomy" id="259834"/>
    <lineage>
        <taxon>Eukaryota</taxon>
        <taxon>Sar</taxon>
        <taxon>Stramenopiles</taxon>
        <taxon>Ochrophyta</taxon>
        <taxon>Bacillariophyta</taxon>
        <taxon>Coscinodiscophyceae</taxon>
        <taxon>Thalassiosirophycidae</taxon>
        <taxon>Stephanodiscales</taxon>
        <taxon>Stephanodiscaceae</taxon>
        <taxon>Discostella</taxon>
    </lineage>
</organism>
<dbReference type="PROSITE" id="PS50088">
    <property type="entry name" value="ANK_REPEAT"/>
    <property type="match status" value="2"/>
</dbReference>
<feature type="region of interest" description="Disordered" evidence="4">
    <location>
        <begin position="209"/>
        <end position="235"/>
    </location>
</feature>
<proteinExistence type="predicted"/>
<feature type="region of interest" description="Disordered" evidence="4">
    <location>
        <begin position="275"/>
        <end position="304"/>
    </location>
</feature>
<feature type="compositionally biased region" description="Basic residues" evidence="4">
    <location>
        <begin position="209"/>
        <end position="222"/>
    </location>
</feature>
<feature type="compositionally biased region" description="Polar residues" evidence="4">
    <location>
        <begin position="155"/>
        <end position="174"/>
    </location>
</feature>
<dbReference type="EMBL" id="JALLBG020000288">
    <property type="protein sequence ID" value="KAL3756868.1"/>
    <property type="molecule type" value="Genomic_DNA"/>
</dbReference>
<comment type="caution">
    <text evidence="5">The sequence shown here is derived from an EMBL/GenBank/DDBJ whole genome shotgun (WGS) entry which is preliminary data.</text>
</comment>
<feature type="region of interest" description="Disordered" evidence="4">
    <location>
        <begin position="140"/>
        <end position="183"/>
    </location>
</feature>
<dbReference type="InterPro" id="IPR002110">
    <property type="entry name" value="Ankyrin_rpt"/>
</dbReference>
<dbReference type="Pfam" id="PF12796">
    <property type="entry name" value="Ank_2"/>
    <property type="match status" value="1"/>
</dbReference>
<feature type="region of interest" description="Disordered" evidence="4">
    <location>
        <begin position="52"/>
        <end position="76"/>
    </location>
</feature>
<keyword evidence="6" id="KW-1185">Reference proteome</keyword>
<keyword evidence="1" id="KW-0446">Lipid-binding</keyword>
<feature type="compositionally biased region" description="Basic and acidic residues" evidence="4">
    <location>
        <begin position="1"/>
        <end position="11"/>
    </location>
</feature>
<keyword evidence="3" id="KW-0175">Coiled coil</keyword>
<gene>
    <name evidence="5" type="ORF">ACHAWU_005130</name>
</gene>
<feature type="compositionally biased region" description="Gly residues" evidence="4">
    <location>
        <begin position="60"/>
        <end position="69"/>
    </location>
</feature>
<dbReference type="InterPro" id="IPR036770">
    <property type="entry name" value="Ankyrin_rpt-contain_sf"/>
</dbReference>
<dbReference type="PANTHER" id="PTHR24119">
    <property type="entry name" value="ACYL-COA-BINDING DOMAIN-CONTAINING PROTEIN 6"/>
    <property type="match status" value="1"/>
</dbReference>
<evidence type="ECO:0000256" key="4">
    <source>
        <dbReference type="SAM" id="MobiDB-lite"/>
    </source>
</evidence>
<feature type="region of interest" description="Disordered" evidence="4">
    <location>
        <begin position="1111"/>
        <end position="1140"/>
    </location>
</feature>
<protein>
    <submittedName>
        <fullName evidence="5">Uncharacterized protein</fullName>
    </submittedName>
</protein>
<dbReference type="GO" id="GO:0008289">
    <property type="term" value="F:lipid binding"/>
    <property type="evidence" value="ECO:0007669"/>
    <property type="project" value="UniProtKB-KW"/>
</dbReference>
<evidence type="ECO:0000256" key="1">
    <source>
        <dbReference type="ARBA" id="ARBA00023121"/>
    </source>
</evidence>
<feature type="repeat" description="ANK" evidence="2">
    <location>
        <begin position="1312"/>
        <end position="1344"/>
    </location>
</feature>
<evidence type="ECO:0000313" key="6">
    <source>
        <dbReference type="Proteomes" id="UP001530293"/>
    </source>
</evidence>
<sequence length="1392" mass="154791">MNESSKDNNKDGDDDNDLRGFIADCEYQTRKILRESNKRMQDNARMTVAAKGRMERLKHGGGGGGGSGSGSENTKSGASVIHISTSSPILKSPQKTSTTTPVKEWKGRDKIIHDACETIKSFPSDKTSLKAATTASLLEESKQSHSKAQGAIHSSLATSPFNNGSRGNTTSKQKVTAGGSVDMNDDDIKPAMVTIHTIERDLYAMAKKHNSTPSKRHHHLPSKKQTNDDAEPPVPELKTSVLRKKYRCDERVMLAKKMRAEKLYNKFQRLKLPKDNINGFSTNDGDELSLGTTPSSDDDEDDGDVNYGHAIHDLLEKHVAEENALSRKRYEKSQLLKPNVVLSVKDAWSELEQNGGKKILNIDGQVQSVPIDIARKRFDWSAHEGAILNDTLESCNECIVNTDEHQVTRYIYPYKQSETVTVPLVVNESLVLGSLPDRIAPLDISISMTTQRDGTQVWLYEFYEPCNGNITKFALSDAEFNSMNNALQLSMVSRHSQRVNHVDTKIVHNRSAQFCGAECTFVILVSIYESDVNVNMYRSRGCTFDGFESICNGDNLIVSLHACEVLQLLRKNHVYSALDVEFWLSDSNGTYLWGPLIELFKDNNYVIPAKVAIVMSATKKAHQSVLALRAELDRSRTSGGVEEIFDRLRSKSSKLEEISLDAEHNIAPLSARIVGGCSPYSDTICPGHASIGERGVWRMTKSFFEDILDPMVPNWPAPSDFRYPASKDRSQATSYIRYKYLSGQKGDCVTVLSSMALESPVLAPYCYAEDKGYISPPFSEHEELSGDIPHIHLPGVSLMKTPLQSRYDTLLPPPIIILDPSEEEGDWKDAPTNADGHAYHLREVNEYNDDGFRVKTFANAIEINSTISSMPFGISETAASPNRPTLSPAFTHKSYETCSEYLSRKRTAADYHYIAESDGEGTSSEPYLFTTHMSAYSSVFVSRKSVSSFRDQEHFLTAAKEAERKKMELALKMKAAEELVEERLKARVSKIEQNVMAQEALLGRTKPSAAEASPIGVISPPSTAADECPPSNEGGEFDQLVNSLLKNTNFLRGLARKLSIPEEQLTKLDLDTKTDVALNHQGMDYSMKSNPKDVCDPKRNENAATATIKRLPDVSTASEGKEKLDNKQHVGNNHVSRGDEWSRLPTNETVVGEFRLTKRTIQKGSGRPKFRSLDINTNFISVNTVKELRYQPDPSQFETKPKSFFIPDLTKERLRLAESYRRQKKAKESMLTVSQQQSLDEILQIPVSTPSDIEANANDHVAVGNVGIEKEDDARKLDHAARAILAVKNDNLQELENVLNSDGISVDTRDQHGNTLFILACQQGNSKLAKFLLRRGADMNARNNGGNSSLHYLYEYKHIPLAEYLIRKGADDGIKNGGGRTCYEGLGVDEDW</sequence>
<evidence type="ECO:0000256" key="2">
    <source>
        <dbReference type="PROSITE-ProRule" id="PRU00023"/>
    </source>
</evidence>
<feature type="region of interest" description="Disordered" evidence="4">
    <location>
        <begin position="84"/>
        <end position="103"/>
    </location>
</feature>
<accession>A0ABD3LZG4</accession>
<reference evidence="5 6" key="1">
    <citation type="submission" date="2024-10" db="EMBL/GenBank/DDBJ databases">
        <title>Updated reference genomes for cyclostephanoid diatoms.</title>
        <authorList>
            <person name="Roberts W.R."/>
            <person name="Alverson A.J."/>
        </authorList>
    </citation>
    <scope>NUCLEOTIDE SEQUENCE [LARGE SCALE GENOMIC DNA]</scope>
    <source>
        <strain evidence="5 6">AJA232-27</strain>
    </source>
</reference>
<evidence type="ECO:0000256" key="3">
    <source>
        <dbReference type="SAM" id="Coils"/>
    </source>
</evidence>
<evidence type="ECO:0000313" key="5">
    <source>
        <dbReference type="EMBL" id="KAL3756868.1"/>
    </source>
</evidence>
<feature type="region of interest" description="Disordered" evidence="4">
    <location>
        <begin position="1"/>
        <end position="20"/>
    </location>
</feature>
<dbReference type="SUPFAM" id="SSF48403">
    <property type="entry name" value="Ankyrin repeat"/>
    <property type="match status" value="1"/>
</dbReference>
<feature type="compositionally biased region" description="Polar residues" evidence="4">
    <location>
        <begin position="84"/>
        <end position="101"/>
    </location>
</feature>
<keyword evidence="2" id="KW-0040">ANK repeat</keyword>
<dbReference type="PANTHER" id="PTHR24119:SF0">
    <property type="entry name" value="ACYL-COA-BINDING DOMAIN-CONTAINING PROTEIN 6"/>
    <property type="match status" value="1"/>
</dbReference>
<feature type="repeat" description="ANK" evidence="2">
    <location>
        <begin position="1345"/>
        <end position="1377"/>
    </location>
</feature>
<feature type="compositionally biased region" description="Basic and acidic residues" evidence="4">
    <location>
        <begin position="1119"/>
        <end position="1128"/>
    </location>
</feature>
<name>A0ABD3LZG4_9STRA</name>
<dbReference type="Proteomes" id="UP001530293">
    <property type="component" value="Unassembled WGS sequence"/>
</dbReference>
<dbReference type="SMART" id="SM00248">
    <property type="entry name" value="ANK"/>
    <property type="match status" value="2"/>
</dbReference>